<feature type="domain" description="Fucosyltransferase C-terminal" evidence="12">
    <location>
        <begin position="201"/>
        <end position="283"/>
    </location>
</feature>
<keyword evidence="9 11" id="KW-0472">Membrane</keyword>
<dbReference type="PANTHER" id="PTHR11929:SF194">
    <property type="entry name" value="ALPHA-(1,3)-FUCOSYLTRANSFERASE 10"/>
    <property type="match status" value="1"/>
</dbReference>
<keyword evidence="7" id="KW-0735">Signal-anchor</keyword>
<dbReference type="EC" id="2.4.1.-" evidence="11"/>
<gene>
    <name evidence="14" type="ORF">MAR_029787</name>
</gene>
<evidence type="ECO:0000256" key="8">
    <source>
        <dbReference type="ARBA" id="ARBA00022989"/>
    </source>
</evidence>
<keyword evidence="4 11" id="KW-0328">Glycosyltransferase</keyword>
<accession>A0ABY7DK81</accession>
<dbReference type="EMBL" id="CP111013">
    <property type="protein sequence ID" value="WAQ97097.1"/>
    <property type="molecule type" value="Genomic_DNA"/>
</dbReference>
<evidence type="ECO:0000313" key="14">
    <source>
        <dbReference type="EMBL" id="WAQ97097.1"/>
    </source>
</evidence>
<evidence type="ECO:0000256" key="9">
    <source>
        <dbReference type="ARBA" id="ARBA00023136"/>
    </source>
</evidence>
<evidence type="ECO:0000313" key="15">
    <source>
        <dbReference type="Proteomes" id="UP001164746"/>
    </source>
</evidence>
<protein>
    <recommendedName>
        <fullName evidence="11">Fucosyltransferase</fullName>
        <ecNumber evidence="11">2.4.1.-</ecNumber>
    </recommendedName>
</protein>
<dbReference type="InterPro" id="IPR055270">
    <property type="entry name" value="Glyco_tran_10_C"/>
</dbReference>
<comment type="subcellular location">
    <subcellularLocation>
        <location evidence="11">Golgi apparatus</location>
        <location evidence="11">Golgi stack membrane</location>
        <topology evidence="11">Single-pass type II membrane protein</topology>
    </subcellularLocation>
    <subcellularLocation>
        <location evidence="1">Membrane</location>
        <topology evidence="1">Single-pass membrane protein</topology>
    </subcellularLocation>
</comment>
<evidence type="ECO:0000256" key="5">
    <source>
        <dbReference type="ARBA" id="ARBA00022679"/>
    </source>
</evidence>
<keyword evidence="5 11" id="KW-0808">Transferase</keyword>
<evidence type="ECO:0000256" key="1">
    <source>
        <dbReference type="ARBA" id="ARBA00004167"/>
    </source>
</evidence>
<evidence type="ECO:0000256" key="4">
    <source>
        <dbReference type="ARBA" id="ARBA00022676"/>
    </source>
</evidence>
<reference evidence="14" key="1">
    <citation type="submission" date="2022-11" db="EMBL/GenBank/DDBJ databases">
        <title>Centuries of genome instability and evolution in soft-shell clam transmissible cancer (bioRxiv).</title>
        <authorList>
            <person name="Hart S.F.M."/>
            <person name="Yonemitsu M.A."/>
            <person name="Giersch R.M."/>
            <person name="Beal B.F."/>
            <person name="Arriagada G."/>
            <person name="Davis B.W."/>
            <person name="Ostrander E.A."/>
            <person name="Goff S.P."/>
            <person name="Metzger M.J."/>
        </authorList>
    </citation>
    <scope>NUCLEOTIDE SEQUENCE</scope>
    <source>
        <strain evidence="14">MELC-2E11</strain>
        <tissue evidence="14">Siphon/mantle</tissue>
    </source>
</reference>
<evidence type="ECO:0000256" key="2">
    <source>
        <dbReference type="ARBA" id="ARBA00004922"/>
    </source>
</evidence>
<feature type="non-terminal residue" evidence="14">
    <location>
        <position position="1"/>
    </location>
</feature>
<evidence type="ECO:0000256" key="11">
    <source>
        <dbReference type="RuleBase" id="RU003832"/>
    </source>
</evidence>
<proteinExistence type="inferred from homology"/>
<keyword evidence="8 11" id="KW-1133">Transmembrane helix</keyword>
<keyword evidence="11" id="KW-0333">Golgi apparatus</keyword>
<feature type="transmembrane region" description="Helical" evidence="11">
    <location>
        <begin position="21"/>
        <end position="40"/>
    </location>
</feature>
<feature type="domain" description="Fucosyltransferase C-terminal" evidence="12">
    <location>
        <begin position="166"/>
        <end position="195"/>
    </location>
</feature>
<keyword evidence="6 11" id="KW-0812">Transmembrane</keyword>
<evidence type="ECO:0000256" key="6">
    <source>
        <dbReference type="ARBA" id="ARBA00022692"/>
    </source>
</evidence>
<name>A0ABY7DK81_MYAAR</name>
<dbReference type="Pfam" id="PF17039">
    <property type="entry name" value="Glyco_tran_10_N"/>
    <property type="match status" value="1"/>
</dbReference>
<evidence type="ECO:0000259" key="12">
    <source>
        <dbReference type="Pfam" id="PF00852"/>
    </source>
</evidence>
<sequence>MAHSRNRAVKEELRFNPFRMFLFLCLTGAITMMLVGYTMLKGEKYEENDAGMPAFVESHADDSQALKEVISEPIILWWTPFTGEKGAYRRCGQVSCFFTVDRHYWQHQKTKAVVFYGTDLRVHDLPMPRKPEHEWALLHEESPKNNLVLHMPAFIPFLVDPIAGMEHTEFYHLMARYKFTLAMENAICDDYVTEKDILPDDHSAIIIDDFKSPKELANYLNFLDRNDQEYNKYLSWKKTGVTNPLLKEMLSNRSWSIVETWKYGRTNFIEDFECLVCNRLHSNIKLANQGKPEKVFIADESHLVCPRPEEFSSGYNSWLDDWNQNVILAEAARYFADKNLPITKGDLHAKQSEISYQKKNS</sequence>
<dbReference type="InterPro" id="IPR038577">
    <property type="entry name" value="GT10-like_C_sf"/>
</dbReference>
<dbReference type="PANTHER" id="PTHR11929">
    <property type="entry name" value="ALPHA- 1,3 -FUCOSYLTRANSFERASE"/>
    <property type="match status" value="1"/>
</dbReference>
<organism evidence="14 15">
    <name type="scientific">Mya arenaria</name>
    <name type="common">Soft-shell clam</name>
    <dbReference type="NCBI Taxonomy" id="6604"/>
    <lineage>
        <taxon>Eukaryota</taxon>
        <taxon>Metazoa</taxon>
        <taxon>Spiralia</taxon>
        <taxon>Lophotrochozoa</taxon>
        <taxon>Mollusca</taxon>
        <taxon>Bivalvia</taxon>
        <taxon>Autobranchia</taxon>
        <taxon>Heteroconchia</taxon>
        <taxon>Euheterodonta</taxon>
        <taxon>Imparidentia</taxon>
        <taxon>Neoheterodontei</taxon>
        <taxon>Myida</taxon>
        <taxon>Myoidea</taxon>
        <taxon>Myidae</taxon>
        <taxon>Mya</taxon>
    </lineage>
</organism>
<evidence type="ECO:0000256" key="3">
    <source>
        <dbReference type="ARBA" id="ARBA00008919"/>
    </source>
</evidence>
<comment type="pathway">
    <text evidence="2">Protein modification; protein glycosylation.</text>
</comment>
<keyword evidence="10" id="KW-0325">Glycoprotein</keyword>
<evidence type="ECO:0000256" key="7">
    <source>
        <dbReference type="ARBA" id="ARBA00022968"/>
    </source>
</evidence>
<evidence type="ECO:0000259" key="13">
    <source>
        <dbReference type="Pfam" id="PF17039"/>
    </source>
</evidence>
<dbReference type="Proteomes" id="UP001164746">
    <property type="component" value="Chromosome 2"/>
</dbReference>
<evidence type="ECO:0000256" key="10">
    <source>
        <dbReference type="ARBA" id="ARBA00023180"/>
    </source>
</evidence>
<dbReference type="SUPFAM" id="SSF53756">
    <property type="entry name" value="UDP-Glycosyltransferase/glycogen phosphorylase"/>
    <property type="match status" value="1"/>
</dbReference>
<feature type="domain" description="Fucosyltransferase N-terminal" evidence="13">
    <location>
        <begin position="72"/>
        <end position="147"/>
    </location>
</feature>
<dbReference type="Pfam" id="PF00852">
    <property type="entry name" value="Glyco_transf_10"/>
    <property type="match status" value="2"/>
</dbReference>
<dbReference type="InterPro" id="IPR001503">
    <property type="entry name" value="Glyco_trans_10"/>
</dbReference>
<dbReference type="Gene3D" id="3.40.50.11660">
    <property type="entry name" value="Glycosyl transferase family 10, C-terminal domain"/>
    <property type="match status" value="1"/>
</dbReference>
<dbReference type="InterPro" id="IPR031481">
    <property type="entry name" value="Glyco_tran_10_N"/>
</dbReference>
<keyword evidence="15" id="KW-1185">Reference proteome</keyword>
<comment type="similarity">
    <text evidence="3 11">Belongs to the glycosyltransferase 10 family.</text>
</comment>